<proteinExistence type="predicted"/>
<comment type="caution">
    <text evidence="1">The sequence shown here is derived from an EMBL/GenBank/DDBJ whole genome shotgun (WGS) entry which is preliminary data.</text>
</comment>
<sequence>MRCAERIYFTFTLRLLEPPADAVTVGYLARSEDGFIYDGLVA</sequence>
<protein>
    <submittedName>
        <fullName evidence="1">Uncharacterized protein</fullName>
    </submittedName>
</protein>
<keyword evidence="2" id="KW-1185">Reference proteome</keyword>
<evidence type="ECO:0000313" key="2">
    <source>
        <dbReference type="Proteomes" id="UP001589795"/>
    </source>
</evidence>
<organism evidence="1 2">
    <name type="scientific">Paracoccus rhizosphaerae</name>
    <dbReference type="NCBI Taxonomy" id="1133347"/>
    <lineage>
        <taxon>Bacteria</taxon>
        <taxon>Pseudomonadati</taxon>
        <taxon>Pseudomonadota</taxon>
        <taxon>Alphaproteobacteria</taxon>
        <taxon>Rhodobacterales</taxon>
        <taxon>Paracoccaceae</taxon>
        <taxon>Paracoccus</taxon>
    </lineage>
</organism>
<evidence type="ECO:0000313" key="1">
    <source>
        <dbReference type="EMBL" id="MFC0200054.1"/>
    </source>
</evidence>
<gene>
    <name evidence="1" type="ORF">ACFFIZ_06885</name>
</gene>
<dbReference type="EMBL" id="JBHLWQ010000056">
    <property type="protein sequence ID" value="MFC0200054.1"/>
    <property type="molecule type" value="Genomic_DNA"/>
</dbReference>
<accession>A0ABV6CH28</accession>
<dbReference type="Proteomes" id="UP001589795">
    <property type="component" value="Unassembled WGS sequence"/>
</dbReference>
<name>A0ABV6CH28_9RHOB</name>
<dbReference type="RefSeq" id="WP_265506251.1">
    <property type="nucleotide sequence ID" value="NZ_JAOTBE010000010.1"/>
</dbReference>
<reference evidence="1 2" key="1">
    <citation type="submission" date="2024-09" db="EMBL/GenBank/DDBJ databases">
        <authorList>
            <person name="Sun Q."/>
            <person name="Mori K."/>
        </authorList>
    </citation>
    <scope>NUCLEOTIDE SEQUENCE [LARGE SCALE GENOMIC DNA]</scope>
    <source>
        <strain evidence="1 2">CCM 7904</strain>
    </source>
</reference>